<keyword evidence="2" id="KW-0540">Nuclease</keyword>
<dbReference type="PANTHER" id="PTHR34319">
    <property type="entry name" value="MAJOR EXPORTED PROTEIN"/>
    <property type="match status" value="1"/>
</dbReference>
<accession>A0ABV4ZV85</accession>
<dbReference type="InterPro" id="IPR044925">
    <property type="entry name" value="His-Me_finger_sf"/>
</dbReference>
<organism evidence="2 3">
    <name type="scientific">Enterobacter chuandaensis</name>
    <dbReference type="NCBI Taxonomy" id="2497875"/>
    <lineage>
        <taxon>Bacteria</taxon>
        <taxon>Pseudomonadati</taxon>
        <taxon>Pseudomonadota</taxon>
        <taxon>Gammaproteobacteria</taxon>
        <taxon>Enterobacterales</taxon>
        <taxon>Enterobacteriaceae</taxon>
        <taxon>Enterobacter</taxon>
        <taxon>Enterobacter cloacae complex</taxon>
    </lineage>
</organism>
<keyword evidence="2" id="KW-0378">Hydrolase</keyword>
<dbReference type="PANTHER" id="PTHR34319:SF7">
    <property type="entry name" value="HNH ENDONUCLEASE DOMAIN-CONTAINING PROTEIN"/>
    <property type="match status" value="1"/>
</dbReference>
<reference evidence="2 3" key="1">
    <citation type="submission" date="2024-09" db="EMBL/GenBank/DDBJ databases">
        <title>Molecular characterization of Carbapenemase-producing Enterobacter cloacae Complex from Infections in Argentina.</title>
        <authorList>
            <person name="De Mendieta J.M."/>
            <person name="Gomez S."/>
        </authorList>
    </citation>
    <scope>NUCLEOTIDE SEQUENCE [LARGE SCALE GENOMIC DNA]</scope>
    <source>
        <strain evidence="2 3">M23267</strain>
    </source>
</reference>
<gene>
    <name evidence="2" type="ORF">ACE3KR_00975</name>
</gene>
<dbReference type="EMBL" id="JBHGSI010000001">
    <property type="protein sequence ID" value="MFB4717453.1"/>
    <property type="molecule type" value="Genomic_DNA"/>
</dbReference>
<comment type="caution">
    <text evidence="2">The sequence shown here is derived from an EMBL/GenBank/DDBJ whole genome shotgun (WGS) entry which is preliminary data.</text>
</comment>
<dbReference type="SUPFAM" id="SSF54060">
    <property type="entry name" value="His-Me finger endonucleases"/>
    <property type="match status" value="1"/>
</dbReference>
<sequence length="318" mass="35345">MSSYAQPYRHNSRSYADPIYDEVERELQIGWLVGVEHGKCWNGFRNPFHIDDDGELVFSPTPSSWHSWFEDEIKSAYRNAIADHHGQKPAPTQRVHHDYYEPAPAGRTLNSANVGRLLAAGGVYNGNIEGFRQTAEQLGGDAVKGYDDVLNQTTSGMMVAAASLLITRNPMAAEELTSYLGKYKKAHVLLDDMNVSELNYVRRNRAEYAVLRGEFNSTVRPNFLKSLSAHPDAVSTFDSSDLLRLADGKVPSGWQVHHKIPLDDSGTNAVDNLILMQKSPYHSSLSKTQAIITKELPYNASTNVLWPSPNGVIYPVGK</sequence>
<dbReference type="InterPro" id="IPR058406">
    <property type="entry name" value="DUF8093"/>
</dbReference>
<name>A0ABV4ZV85_9ENTR</name>
<dbReference type="Proteomes" id="UP001577381">
    <property type="component" value="Unassembled WGS sequence"/>
</dbReference>
<keyword evidence="2" id="KW-0255">Endonuclease</keyword>
<evidence type="ECO:0000259" key="1">
    <source>
        <dbReference type="Pfam" id="PF26362"/>
    </source>
</evidence>
<dbReference type="GO" id="GO:0004519">
    <property type="term" value="F:endonuclease activity"/>
    <property type="evidence" value="ECO:0007669"/>
    <property type="project" value="UniProtKB-KW"/>
</dbReference>
<dbReference type="InterPro" id="IPR052947">
    <property type="entry name" value="T6SS_Hcp1_domain"/>
</dbReference>
<keyword evidence="3" id="KW-1185">Reference proteome</keyword>
<feature type="domain" description="DUF8093" evidence="1">
    <location>
        <begin position="5"/>
        <end position="93"/>
    </location>
</feature>
<dbReference type="CDD" id="cd00085">
    <property type="entry name" value="HNHc"/>
    <property type="match status" value="1"/>
</dbReference>
<dbReference type="InterPro" id="IPR003615">
    <property type="entry name" value="HNH_nuc"/>
</dbReference>
<evidence type="ECO:0000313" key="2">
    <source>
        <dbReference type="EMBL" id="MFB4717453.1"/>
    </source>
</evidence>
<dbReference type="Pfam" id="PF26362">
    <property type="entry name" value="DUF8093"/>
    <property type="match status" value="1"/>
</dbReference>
<dbReference type="RefSeq" id="WP_265193803.1">
    <property type="nucleotide sequence ID" value="NZ_CP135253.1"/>
</dbReference>
<evidence type="ECO:0000313" key="3">
    <source>
        <dbReference type="Proteomes" id="UP001577381"/>
    </source>
</evidence>
<protein>
    <submittedName>
        <fullName evidence="2">HNH endonuclease signature motif containing protein</fullName>
    </submittedName>
</protein>
<proteinExistence type="predicted"/>